<protein>
    <submittedName>
        <fullName evidence="1">Uncharacterized protein</fullName>
    </submittedName>
</protein>
<evidence type="ECO:0000313" key="2">
    <source>
        <dbReference type="Proteomes" id="UP000580250"/>
    </source>
</evidence>
<comment type="caution">
    <text evidence="1">The sequence shown here is derived from an EMBL/GenBank/DDBJ whole genome shotgun (WGS) entry which is preliminary data.</text>
</comment>
<dbReference type="AlphaFoldDB" id="A0A6V7TR50"/>
<dbReference type="Proteomes" id="UP000580250">
    <property type="component" value="Unassembled WGS sequence"/>
</dbReference>
<gene>
    <name evidence="1" type="ORF">MENT_LOCUS3436</name>
</gene>
<organism evidence="1 2">
    <name type="scientific">Meloidogyne enterolobii</name>
    <name type="common">Root-knot nematode worm</name>
    <name type="synonym">Meloidogyne mayaguensis</name>
    <dbReference type="NCBI Taxonomy" id="390850"/>
    <lineage>
        <taxon>Eukaryota</taxon>
        <taxon>Metazoa</taxon>
        <taxon>Ecdysozoa</taxon>
        <taxon>Nematoda</taxon>
        <taxon>Chromadorea</taxon>
        <taxon>Rhabditida</taxon>
        <taxon>Tylenchina</taxon>
        <taxon>Tylenchomorpha</taxon>
        <taxon>Tylenchoidea</taxon>
        <taxon>Meloidogynidae</taxon>
        <taxon>Meloidogyninae</taxon>
        <taxon>Meloidogyne</taxon>
    </lineage>
</organism>
<accession>A0A6V7TR50</accession>
<name>A0A6V7TR50_MELEN</name>
<proteinExistence type="predicted"/>
<reference evidence="1 2" key="1">
    <citation type="submission" date="2020-08" db="EMBL/GenBank/DDBJ databases">
        <authorList>
            <person name="Koutsovoulos G."/>
            <person name="Danchin GJ E."/>
        </authorList>
    </citation>
    <scope>NUCLEOTIDE SEQUENCE [LARGE SCALE GENOMIC DNA]</scope>
</reference>
<sequence>METKLVCDKLFPHELEKYSLKEICSQLQKMVKIYGVLENLYEKQTHKLKINNEIHVILEELDGIFEIKNNSVPRISYDDLQQKNIQLNDNSVETLVKYSLNYQQLLAAVEYFSIKANTSALLAFISKIKKGEDKAMLKEFSIAYMQKYEEKLHTTLNKKNSIFTRKNKQAKLNDKMIQQLNNLDIAINLGYMRFIYMEEFCKDVDKIYKGDKLGKFKEYLKKYCTEKINKILDSLKTVIKYD</sequence>
<dbReference type="EMBL" id="CAJEWN010000011">
    <property type="protein sequence ID" value="CAD2131847.1"/>
    <property type="molecule type" value="Genomic_DNA"/>
</dbReference>
<evidence type="ECO:0000313" key="1">
    <source>
        <dbReference type="EMBL" id="CAD2131847.1"/>
    </source>
</evidence>